<proteinExistence type="predicted"/>
<organism evidence="1 2">
    <name type="scientific">Naganishia adeliensis</name>
    <dbReference type="NCBI Taxonomy" id="92952"/>
    <lineage>
        <taxon>Eukaryota</taxon>
        <taxon>Fungi</taxon>
        <taxon>Dikarya</taxon>
        <taxon>Basidiomycota</taxon>
        <taxon>Agaricomycotina</taxon>
        <taxon>Tremellomycetes</taxon>
        <taxon>Filobasidiales</taxon>
        <taxon>Filobasidiaceae</taxon>
        <taxon>Naganishia</taxon>
    </lineage>
</organism>
<reference evidence="1" key="1">
    <citation type="submission" date="2023-04" db="EMBL/GenBank/DDBJ databases">
        <title>Draft Genome sequencing of Naganishia species isolated from polar environments using Oxford Nanopore Technology.</title>
        <authorList>
            <person name="Leo P."/>
            <person name="Venkateswaran K."/>
        </authorList>
    </citation>
    <scope>NUCLEOTIDE SEQUENCE</scope>
    <source>
        <strain evidence="1">MNA-CCFEE 5262</strain>
    </source>
</reference>
<protein>
    <submittedName>
        <fullName evidence="1">Uncharacterized protein</fullName>
    </submittedName>
</protein>
<keyword evidence="2" id="KW-1185">Reference proteome</keyword>
<dbReference type="EMBL" id="JASBWS010000040">
    <property type="protein sequence ID" value="KAJ9106896.1"/>
    <property type="molecule type" value="Genomic_DNA"/>
</dbReference>
<comment type="caution">
    <text evidence="1">The sequence shown here is derived from an EMBL/GenBank/DDBJ whole genome shotgun (WGS) entry which is preliminary data.</text>
</comment>
<gene>
    <name evidence="1" type="ORF">QFC20_003904</name>
</gene>
<name>A0ACC2W634_9TREE</name>
<evidence type="ECO:0000313" key="2">
    <source>
        <dbReference type="Proteomes" id="UP001230649"/>
    </source>
</evidence>
<accession>A0ACC2W634</accession>
<dbReference type="Proteomes" id="UP001230649">
    <property type="component" value="Unassembled WGS sequence"/>
</dbReference>
<evidence type="ECO:0000313" key="1">
    <source>
        <dbReference type="EMBL" id="KAJ9106896.1"/>
    </source>
</evidence>
<sequence>MNPQCTENDDLPGALLTGTICVGLVISYLPQHLRIIHARSSEGFSPYCRTLPLPATDSNDALLAAERASPSTEERPEPPAASTERTRLIRPSGGRVEYTTTPGWNLATTLAWVILIHLTLLTLLATGLLRFLPVHPLHPLVRSYARFLGASSTVLAVTQYAPQLVRTYRARLVGALSIGTMLIQVPGSVLFVGSLIGREGVEWSTWASYAVTGGMQAALLGMCVVWKQRQVRLRVDDFGMPLEDEDEAPE</sequence>